<dbReference type="Gene3D" id="3.30.310.70">
    <property type="entry name" value="TT1751-like domain"/>
    <property type="match status" value="2"/>
</dbReference>
<evidence type="ECO:0000313" key="2">
    <source>
        <dbReference type="EMBL" id="NLR91542.1"/>
    </source>
</evidence>
<accession>A0A7X8SJZ3</accession>
<dbReference type="InterPro" id="IPR035923">
    <property type="entry name" value="TT1751-like_sf"/>
</dbReference>
<evidence type="ECO:0000313" key="3">
    <source>
        <dbReference type="Proteomes" id="UP000585050"/>
    </source>
</evidence>
<sequence length="292" mass="32930">MRLKDSINIFLILFLISCSSDSPIHNHMAAQVQDKLDQHLKVLNTLIPDKNKLIELDHSRMAIDENVYTPPSIVTIFSRPKVNARILQKSQVAGIDLPFKILLYSEPDTQKVSLAYTSAEFIQQRHQLTSEDVKGYKLVMDKIVSKFPPNMVKTVDLSKVDKGFGLRIIKSEKDFLTSIKDLKAAIGKEGDTRFFADINYQAESKKVGIEIPPTYLILFGGPAPGGKAMHTTPRLGLDAFCQKLLVYETKEGEVFIAFNDIVDFSELYYDTWTIPQRFINFRLGKTLGGAVE</sequence>
<name>A0A7X8SJZ3_9BACT</name>
<dbReference type="PROSITE" id="PS51257">
    <property type="entry name" value="PROKAR_LIPOPROTEIN"/>
    <property type="match status" value="1"/>
</dbReference>
<comment type="caution">
    <text evidence="2">The sequence shown here is derived from an EMBL/GenBank/DDBJ whole genome shotgun (WGS) entry which is preliminary data.</text>
</comment>
<dbReference type="PANTHER" id="PTHR38342">
    <property type="entry name" value="SLR5037 PROTEIN"/>
    <property type="match status" value="1"/>
</dbReference>
<feature type="domain" description="DUF302" evidence="1">
    <location>
        <begin position="198"/>
        <end position="260"/>
    </location>
</feature>
<evidence type="ECO:0000259" key="1">
    <source>
        <dbReference type="Pfam" id="PF03625"/>
    </source>
</evidence>
<dbReference type="Pfam" id="PF03625">
    <property type="entry name" value="DUF302"/>
    <property type="match status" value="2"/>
</dbReference>
<dbReference type="Proteomes" id="UP000585050">
    <property type="component" value="Unassembled WGS sequence"/>
</dbReference>
<dbReference type="RefSeq" id="WP_168882261.1">
    <property type="nucleotide sequence ID" value="NZ_JABAIL010000003.1"/>
</dbReference>
<proteinExistence type="predicted"/>
<gene>
    <name evidence="2" type="ORF">HGP29_10015</name>
</gene>
<dbReference type="PANTHER" id="PTHR38342:SF2">
    <property type="entry name" value="INNER MEMBRANE OR EXPORTED"/>
    <property type="match status" value="1"/>
</dbReference>
<keyword evidence="3" id="KW-1185">Reference proteome</keyword>
<dbReference type="SUPFAM" id="SSF103247">
    <property type="entry name" value="TT1751-like"/>
    <property type="match status" value="2"/>
</dbReference>
<dbReference type="AlphaFoldDB" id="A0A7X8SJZ3"/>
<reference evidence="2 3" key="1">
    <citation type="submission" date="2020-04" db="EMBL/GenBank/DDBJ databases">
        <title>Flammeovirga sp. SR4, a novel species isolated from seawater.</title>
        <authorList>
            <person name="Wang X."/>
        </authorList>
    </citation>
    <scope>NUCLEOTIDE SEQUENCE [LARGE SCALE GENOMIC DNA]</scope>
    <source>
        <strain evidence="2 3">SR4</strain>
    </source>
</reference>
<dbReference type="InterPro" id="IPR005180">
    <property type="entry name" value="DUF302"/>
</dbReference>
<organism evidence="2 3">
    <name type="scientific">Flammeovirga agarivorans</name>
    <dbReference type="NCBI Taxonomy" id="2726742"/>
    <lineage>
        <taxon>Bacteria</taxon>
        <taxon>Pseudomonadati</taxon>
        <taxon>Bacteroidota</taxon>
        <taxon>Cytophagia</taxon>
        <taxon>Cytophagales</taxon>
        <taxon>Flammeovirgaceae</taxon>
        <taxon>Flammeovirga</taxon>
    </lineage>
</organism>
<protein>
    <submittedName>
        <fullName evidence="2">DUF302 domain-containing protein</fullName>
    </submittedName>
</protein>
<dbReference type="CDD" id="cd14797">
    <property type="entry name" value="DUF302"/>
    <property type="match status" value="1"/>
</dbReference>
<dbReference type="EMBL" id="JABAIL010000003">
    <property type="protein sequence ID" value="NLR91542.1"/>
    <property type="molecule type" value="Genomic_DNA"/>
</dbReference>
<feature type="domain" description="DUF302" evidence="1">
    <location>
        <begin position="57"/>
        <end position="117"/>
    </location>
</feature>